<evidence type="ECO:0000256" key="11">
    <source>
        <dbReference type="RuleBase" id="RU361199"/>
    </source>
</evidence>
<dbReference type="CDD" id="cd10810">
    <property type="entry name" value="GH38N_AMII_LAM_like"/>
    <property type="match status" value="1"/>
</dbReference>
<dbReference type="InterPro" id="IPR015341">
    <property type="entry name" value="Glyco_hydro_38_cen"/>
</dbReference>
<dbReference type="Gene3D" id="2.70.98.30">
    <property type="entry name" value="Golgi alpha-mannosidase II, domain 4"/>
    <property type="match status" value="1"/>
</dbReference>
<dbReference type="FunFam" id="1.20.1270.50:FF:000002">
    <property type="entry name" value="Alpha-mannosidase"/>
    <property type="match status" value="1"/>
</dbReference>
<dbReference type="Gene3D" id="3.20.110.10">
    <property type="entry name" value="Glycoside hydrolase 38, N terminal domain"/>
    <property type="match status" value="1"/>
</dbReference>
<dbReference type="SMART" id="SM00872">
    <property type="entry name" value="Alpha-mann_mid"/>
    <property type="match status" value="1"/>
</dbReference>
<evidence type="ECO:0000259" key="12">
    <source>
        <dbReference type="SMART" id="SM00872"/>
    </source>
</evidence>
<dbReference type="AlphaFoldDB" id="A0A6L2Q846"/>
<protein>
    <recommendedName>
        <fullName evidence="3 11">Alpha-mannosidase</fullName>
        <ecNumber evidence="11">3.2.1.-</ecNumber>
    </recommendedName>
</protein>
<keyword evidence="9" id="KW-0325">Glycoprotein</keyword>
<dbReference type="FunFam" id="2.60.40.1180:FF:000018">
    <property type="entry name" value="Alpha-mannosidase"/>
    <property type="match status" value="1"/>
</dbReference>
<keyword evidence="8" id="KW-1015">Disulfide bond</keyword>
<gene>
    <name evidence="13" type="ORF">Cfor_04486</name>
</gene>
<dbReference type="GO" id="GO:0046872">
    <property type="term" value="F:metal ion binding"/>
    <property type="evidence" value="ECO:0007669"/>
    <property type="project" value="UniProtKB-KW"/>
</dbReference>
<evidence type="ECO:0000256" key="3">
    <source>
        <dbReference type="ARBA" id="ARBA00012752"/>
    </source>
</evidence>
<keyword evidence="5" id="KW-0732">Signal</keyword>
<dbReference type="Pfam" id="PF21260">
    <property type="entry name" value="Laman-like_dom"/>
    <property type="match status" value="1"/>
</dbReference>
<dbReference type="InterPro" id="IPR013780">
    <property type="entry name" value="Glyco_hydro_b"/>
</dbReference>
<dbReference type="FunCoup" id="A0A6L2Q846">
    <property type="interactions" value="107"/>
</dbReference>
<keyword evidence="6 11" id="KW-0378">Hydrolase</keyword>
<evidence type="ECO:0000256" key="5">
    <source>
        <dbReference type="ARBA" id="ARBA00022729"/>
    </source>
</evidence>
<evidence type="ECO:0000256" key="8">
    <source>
        <dbReference type="ARBA" id="ARBA00023157"/>
    </source>
</evidence>
<dbReference type="SUPFAM" id="SSF88688">
    <property type="entry name" value="Families 57/38 glycoside transferase middle domain"/>
    <property type="match status" value="1"/>
</dbReference>
<dbReference type="Pfam" id="PF01074">
    <property type="entry name" value="Glyco_hydro_38N"/>
    <property type="match status" value="1"/>
</dbReference>
<dbReference type="FunFam" id="2.70.98.30:FF:000003">
    <property type="entry name" value="Alpha-mannosidase"/>
    <property type="match status" value="1"/>
</dbReference>
<dbReference type="InterPro" id="IPR048534">
    <property type="entry name" value="Man2a1-like_dom"/>
</dbReference>
<comment type="cofactor">
    <cofactor evidence="11">
        <name>Zn(2+)</name>
        <dbReference type="ChEBI" id="CHEBI:29105"/>
    </cofactor>
    <text evidence="11">Binds 1 zinc ion per subunit.</text>
</comment>
<dbReference type="GO" id="GO:0006013">
    <property type="term" value="P:mannose metabolic process"/>
    <property type="evidence" value="ECO:0007669"/>
    <property type="project" value="InterPro"/>
</dbReference>
<dbReference type="Proteomes" id="UP000502823">
    <property type="component" value="Unassembled WGS sequence"/>
</dbReference>
<dbReference type="PANTHER" id="PTHR11607">
    <property type="entry name" value="ALPHA-MANNOSIDASE"/>
    <property type="match status" value="1"/>
</dbReference>
<keyword evidence="7 11" id="KW-0862">Zinc</keyword>
<dbReference type="InterPro" id="IPR000602">
    <property type="entry name" value="Glyco_hydro_38_N"/>
</dbReference>
<dbReference type="InterPro" id="IPR037094">
    <property type="entry name" value="Glyco_hydro_38_cen_sf"/>
</dbReference>
<dbReference type="Pfam" id="PF17677">
    <property type="entry name" value="Glyco_hydro38C2"/>
    <property type="match status" value="1"/>
</dbReference>
<feature type="domain" description="Glycoside hydrolase family 38 central" evidence="12">
    <location>
        <begin position="304"/>
        <end position="379"/>
    </location>
</feature>
<proteinExistence type="inferred from homology"/>
<evidence type="ECO:0000256" key="2">
    <source>
        <dbReference type="ARBA" id="ARBA00009792"/>
    </source>
</evidence>
<comment type="caution">
    <text evidence="13">The sequence shown here is derived from an EMBL/GenBank/DDBJ whole genome shotgun (WGS) entry which is preliminary data.</text>
</comment>
<dbReference type="GO" id="GO:0005764">
    <property type="term" value="C:lysosome"/>
    <property type="evidence" value="ECO:0007669"/>
    <property type="project" value="TreeGrafter"/>
</dbReference>
<dbReference type="InParanoid" id="A0A6L2Q846"/>
<dbReference type="GO" id="GO:0004559">
    <property type="term" value="F:alpha-mannosidase activity"/>
    <property type="evidence" value="ECO:0007669"/>
    <property type="project" value="UniProtKB-EC"/>
</dbReference>
<dbReference type="EC" id="3.2.1.-" evidence="11"/>
<sequence length="948" mass="108122">MKYVILNFILPGKSRIQKAGVQYIIDSVLKELLLDPQKRFIYVETAFWWKWWMKQHDSVRHQVKKLVNNGQLEFIGGGWSMNDEAVTNYQSTIDQLTWGFRKLNDTFGKCGQPRIGWQIDPFGHSREMASIFARMGFDGLLFGRLDYQDKLNRLQAKTAEMVWKGSANLGKAAQLFTSVLYNVYAPPPGFCFDVLCDDEPIIDDRHSPDYNVDRLVSEFLNYVETQAKFYSTKNILLTMGGDFTYQEAHMWYQNLDKLIRYVNNSRVNVFYSTPSCYLKAVHDAGQTWTTKQDDFFPYASDPHSYWTGFYTSRPTLKRFERLGNNFLQVCKQLYALTDLGPEDWVDLNKMREAVGIMQHHDAVTGTERQEVASDYARILYEGFEECGIIAETAINKLIAHKVQSEAPKATAVPLKSCLLLNISQCDVSEHSSQFVVTVYNPLSHPISHHVRVPVSGASYTVQDPTGKALTVQMVPIPQPVIEVPGRVSPATMVLVFHARDLPPLGFRSYFISQNNHTHRPKQHMYPGDDVTFGNSLKFNTVLDGKTGLLKSVVMDEVELPISQNFYYYKGYIGDNEEFANRSSGAYIFRPNGSQALLVSATPKTISYKGDLVEEFHVKWTDWLSQAVRFYDHDPNHVEFEWLVGPIPIDDNVGKEVISRFSSDLPSHGLFYTDSNGREMLERKRNFRPTWSVDIQEPVSANYYPVTSRITLRAGDTEFSILTDRAQGGTSLHDGELELMVHRRLLHDDAFGVSEALNETAFGYGLVAMGTHWLTAGNISTGTAAQRARSLQQSLLLSPWLFFTPADNISYAEWVKNYKMEFSGLKQGLPENVHILTLEPWKGHTFLLRLEHIYEKNEHPVFSKPATVNLQDLFKPFSIVSARETTLGGNQWLSESHRFEWKSESNDIDSTLEDEDMPLPSSKDEDALSITLVPMQIRTFIIDIQILEQ</sequence>
<evidence type="ECO:0000256" key="6">
    <source>
        <dbReference type="ARBA" id="ARBA00022801"/>
    </source>
</evidence>
<dbReference type="SUPFAM" id="SSF74650">
    <property type="entry name" value="Galactose mutarotase-like"/>
    <property type="match status" value="1"/>
</dbReference>
<dbReference type="Gene3D" id="2.60.40.1180">
    <property type="entry name" value="Golgi alpha-mannosidase II"/>
    <property type="match status" value="1"/>
</dbReference>
<evidence type="ECO:0000256" key="7">
    <source>
        <dbReference type="ARBA" id="ARBA00022833"/>
    </source>
</evidence>
<dbReference type="FunFam" id="3.20.110.10:FF:000001">
    <property type="entry name" value="Alpha-mannosidase"/>
    <property type="match status" value="1"/>
</dbReference>
<evidence type="ECO:0000256" key="1">
    <source>
        <dbReference type="ARBA" id="ARBA00000365"/>
    </source>
</evidence>
<dbReference type="InterPro" id="IPR011013">
    <property type="entry name" value="Gal_mutarotase_sf_dom"/>
</dbReference>
<accession>A0A6L2Q846</accession>
<dbReference type="Gene3D" id="1.20.1270.50">
    <property type="entry name" value="Glycoside hydrolase family 38, central domain"/>
    <property type="match status" value="2"/>
</dbReference>
<comment type="similarity">
    <text evidence="2 11">Belongs to the glycosyl hydrolase 38 family.</text>
</comment>
<evidence type="ECO:0000313" key="14">
    <source>
        <dbReference type="Proteomes" id="UP000502823"/>
    </source>
</evidence>
<evidence type="ECO:0000256" key="9">
    <source>
        <dbReference type="ARBA" id="ARBA00023180"/>
    </source>
</evidence>
<dbReference type="InterPro" id="IPR011682">
    <property type="entry name" value="Glyco_hydro_38_C"/>
</dbReference>
<dbReference type="GO" id="GO:0030246">
    <property type="term" value="F:carbohydrate binding"/>
    <property type="evidence" value="ECO:0007669"/>
    <property type="project" value="InterPro"/>
</dbReference>
<dbReference type="FunFam" id="1.20.1270.50:FF:000003">
    <property type="entry name" value="Alpha-mannosidase"/>
    <property type="match status" value="1"/>
</dbReference>
<dbReference type="Pfam" id="PF07748">
    <property type="entry name" value="Glyco_hydro_38C"/>
    <property type="match status" value="1"/>
</dbReference>
<dbReference type="InterPro" id="IPR011330">
    <property type="entry name" value="Glyco_hydro/deAcase_b/a-brl"/>
</dbReference>
<organism evidence="13 14">
    <name type="scientific">Coptotermes formosanus</name>
    <name type="common">Formosan subterranean termite</name>
    <dbReference type="NCBI Taxonomy" id="36987"/>
    <lineage>
        <taxon>Eukaryota</taxon>
        <taxon>Metazoa</taxon>
        <taxon>Ecdysozoa</taxon>
        <taxon>Arthropoda</taxon>
        <taxon>Hexapoda</taxon>
        <taxon>Insecta</taxon>
        <taxon>Pterygota</taxon>
        <taxon>Neoptera</taxon>
        <taxon>Polyneoptera</taxon>
        <taxon>Dictyoptera</taxon>
        <taxon>Blattodea</taxon>
        <taxon>Blattoidea</taxon>
        <taxon>Termitoidae</taxon>
        <taxon>Rhinotermitidae</taxon>
        <taxon>Coptotermes</taxon>
    </lineage>
</organism>
<comment type="catalytic activity">
    <reaction evidence="1">
        <text>Hydrolysis of terminal, non-reducing alpha-D-mannose residues in alpha-D-mannosides.</text>
        <dbReference type="EC" id="3.2.1.24"/>
    </reaction>
</comment>
<dbReference type="OrthoDB" id="2016903at2759"/>
<dbReference type="InterPro" id="IPR041147">
    <property type="entry name" value="GH38_C"/>
</dbReference>
<dbReference type="SUPFAM" id="SSF88713">
    <property type="entry name" value="Glycoside hydrolase/deacetylase"/>
    <property type="match status" value="1"/>
</dbReference>
<dbReference type="PANTHER" id="PTHR11607:SF3">
    <property type="entry name" value="LYSOSOMAL ALPHA-MANNOSIDASE"/>
    <property type="match status" value="1"/>
</dbReference>
<dbReference type="EMBL" id="BLKM01002298">
    <property type="protein sequence ID" value="GFG40564.1"/>
    <property type="molecule type" value="Genomic_DNA"/>
</dbReference>
<reference evidence="14" key="1">
    <citation type="submission" date="2020-01" db="EMBL/GenBank/DDBJ databases">
        <title>Draft genome sequence of the Termite Coptotermes fromosanus.</title>
        <authorList>
            <person name="Itakura S."/>
            <person name="Yosikawa Y."/>
            <person name="Umezawa K."/>
        </authorList>
    </citation>
    <scope>NUCLEOTIDE SEQUENCE [LARGE SCALE GENOMIC DNA]</scope>
</reference>
<evidence type="ECO:0000313" key="13">
    <source>
        <dbReference type="EMBL" id="GFG40564.1"/>
    </source>
</evidence>
<dbReference type="InterPro" id="IPR027291">
    <property type="entry name" value="Glyco_hydro_38_N_sf"/>
</dbReference>
<dbReference type="Gene3D" id="2.60.40.1360">
    <property type="match status" value="1"/>
</dbReference>
<evidence type="ECO:0000256" key="10">
    <source>
        <dbReference type="ARBA" id="ARBA00023295"/>
    </source>
</evidence>
<keyword evidence="4 11" id="KW-0479">Metal-binding</keyword>
<evidence type="ECO:0000256" key="4">
    <source>
        <dbReference type="ARBA" id="ARBA00022723"/>
    </source>
</evidence>
<dbReference type="InterPro" id="IPR028995">
    <property type="entry name" value="Glyco_hydro_57/38_cen_sf"/>
</dbReference>
<dbReference type="Pfam" id="PF09261">
    <property type="entry name" value="Alpha-mann_mid"/>
    <property type="match status" value="1"/>
</dbReference>
<keyword evidence="14" id="KW-1185">Reference proteome</keyword>
<dbReference type="InterPro" id="IPR050843">
    <property type="entry name" value="Glycosyl_Hydrlase_38"/>
</dbReference>
<name>A0A6L2Q846_COPFO</name>
<keyword evidence="10 11" id="KW-0326">Glycosidase</keyword>